<dbReference type="PANTHER" id="PTHR33710">
    <property type="entry name" value="BNAC02G09200D PROTEIN"/>
    <property type="match status" value="1"/>
</dbReference>
<dbReference type="EMBL" id="LRBV02000004">
    <property type="status" value="NOT_ANNOTATED_CDS"/>
    <property type="molecule type" value="Genomic_DNA"/>
</dbReference>
<feature type="compositionally biased region" description="Pro residues" evidence="1">
    <location>
        <begin position="16"/>
        <end position="28"/>
    </location>
</feature>
<proteinExistence type="predicted"/>
<name>A0A7N2R375_QUELO</name>
<dbReference type="EnsemblPlants" id="QL04p046247:mrna">
    <property type="protein sequence ID" value="QL04p046247:mrna"/>
    <property type="gene ID" value="QL04p046247"/>
</dbReference>
<evidence type="ECO:0000256" key="1">
    <source>
        <dbReference type="SAM" id="MobiDB-lite"/>
    </source>
</evidence>
<keyword evidence="3" id="KW-1185">Reference proteome</keyword>
<accession>A0A7N2R375</accession>
<dbReference type="PANTHER" id="PTHR33710:SF71">
    <property type="entry name" value="ENDONUCLEASE_EXONUCLEASE_PHOSPHATASE DOMAIN-CONTAINING PROTEIN"/>
    <property type="match status" value="1"/>
</dbReference>
<protein>
    <submittedName>
        <fullName evidence="2">Uncharacterized protein</fullName>
    </submittedName>
</protein>
<sequence length="536" mass="58199">MLSSTVWAIPISLSPPPLPLPSPPPPPQGSNQALPKQPSLVPAPLTIPSSPSIETSLNIPPKPQSFVLGGSKGSFHIDAKLFSFSFDGGRSDSYAIHETRWNVKSSIWVGTWTTTWAFKFKLTPALLALRVCKPGGGRRVVSYLGAKEISWTKNFSGGLEVSKQTGESSRGILCGEFESPKSAAVPDLVLSASTLNVDLVHGALVTSLSAILEGANPDVEISATVASVYELELDGCTSMEDSSASGANMVDSNASKVGSTPAITAMVSPTLQNGSQAHHRHYGADNYGGGSGVKDNCLLECNPLTRWDPNTLGEVVLVQDDAGGAQVAETEPISSWVSQLMKDFCNMVGFPIVKHEVQCLTLFRLLEQECLKVIDVGVPKQPPNSGHETSGGILLVWDKRVFEKMDVIVGQFSVSVLLRGVVDDFVWAYIGVYGPNDDGALVYLDWEEHFENISQWMLPRAISDHYPLLLEAGVVRRGRSAFKFENMWLQAEGFVDRVQQWWVGYSFTGSPSYILAQKLKTLKADLKKWNREVFGC</sequence>
<reference evidence="2 3" key="1">
    <citation type="journal article" date="2016" name="G3 (Bethesda)">
        <title>First Draft Assembly and Annotation of the Genome of a California Endemic Oak Quercus lobata Nee (Fagaceae).</title>
        <authorList>
            <person name="Sork V.L."/>
            <person name="Fitz-Gibbon S.T."/>
            <person name="Puiu D."/>
            <person name="Crepeau M."/>
            <person name="Gugger P.F."/>
            <person name="Sherman R."/>
            <person name="Stevens K."/>
            <person name="Langley C.H."/>
            <person name="Pellegrini M."/>
            <person name="Salzberg S.L."/>
        </authorList>
    </citation>
    <scope>NUCLEOTIDE SEQUENCE [LARGE SCALE GENOMIC DNA]</scope>
    <source>
        <strain evidence="2 3">cv. SW786</strain>
    </source>
</reference>
<feature type="region of interest" description="Disordered" evidence="1">
    <location>
        <begin position="16"/>
        <end position="41"/>
    </location>
</feature>
<evidence type="ECO:0000313" key="3">
    <source>
        <dbReference type="Proteomes" id="UP000594261"/>
    </source>
</evidence>
<dbReference type="InParanoid" id="A0A7N2R375"/>
<dbReference type="Gramene" id="QL04p046247:mrna">
    <property type="protein sequence ID" value="QL04p046247:mrna"/>
    <property type="gene ID" value="QL04p046247"/>
</dbReference>
<dbReference type="AlphaFoldDB" id="A0A7N2R375"/>
<organism evidence="2 3">
    <name type="scientific">Quercus lobata</name>
    <name type="common">Valley oak</name>
    <dbReference type="NCBI Taxonomy" id="97700"/>
    <lineage>
        <taxon>Eukaryota</taxon>
        <taxon>Viridiplantae</taxon>
        <taxon>Streptophyta</taxon>
        <taxon>Embryophyta</taxon>
        <taxon>Tracheophyta</taxon>
        <taxon>Spermatophyta</taxon>
        <taxon>Magnoliopsida</taxon>
        <taxon>eudicotyledons</taxon>
        <taxon>Gunneridae</taxon>
        <taxon>Pentapetalae</taxon>
        <taxon>rosids</taxon>
        <taxon>fabids</taxon>
        <taxon>Fagales</taxon>
        <taxon>Fagaceae</taxon>
        <taxon>Quercus</taxon>
    </lineage>
</organism>
<reference evidence="2" key="2">
    <citation type="submission" date="2021-01" db="UniProtKB">
        <authorList>
            <consortium name="EnsemblPlants"/>
        </authorList>
    </citation>
    <scope>IDENTIFICATION</scope>
</reference>
<dbReference type="Proteomes" id="UP000594261">
    <property type="component" value="Chromosome 4"/>
</dbReference>
<evidence type="ECO:0000313" key="2">
    <source>
        <dbReference type="EnsemblPlants" id="QL04p046247:mrna"/>
    </source>
</evidence>